<reference evidence="1 2" key="1">
    <citation type="submission" date="2013-11" db="EMBL/GenBank/DDBJ databases">
        <title>Genome sequencing of Stegodyphus mimosarum.</title>
        <authorList>
            <person name="Bechsgaard J."/>
        </authorList>
    </citation>
    <scope>NUCLEOTIDE SEQUENCE [LARGE SCALE GENOMIC DNA]</scope>
</reference>
<accession>A0A087URT6</accession>
<feature type="non-terminal residue" evidence="1">
    <location>
        <position position="34"/>
    </location>
</feature>
<proteinExistence type="predicted"/>
<name>A0A087URT6_STEMI</name>
<dbReference type="AlphaFoldDB" id="A0A087URT6"/>
<evidence type="ECO:0000313" key="1">
    <source>
        <dbReference type="EMBL" id="KFM80075.1"/>
    </source>
</evidence>
<dbReference type="EMBL" id="KK121261">
    <property type="protein sequence ID" value="KFM80075.1"/>
    <property type="molecule type" value="Genomic_DNA"/>
</dbReference>
<evidence type="ECO:0000313" key="2">
    <source>
        <dbReference type="Proteomes" id="UP000054359"/>
    </source>
</evidence>
<dbReference type="Proteomes" id="UP000054359">
    <property type="component" value="Unassembled WGS sequence"/>
</dbReference>
<sequence length="34" mass="3779">SSLRHLTGTTGRAENLQNAPVCLLHHDYVSLFID</sequence>
<organism evidence="1 2">
    <name type="scientific">Stegodyphus mimosarum</name>
    <name type="common">African social velvet spider</name>
    <dbReference type="NCBI Taxonomy" id="407821"/>
    <lineage>
        <taxon>Eukaryota</taxon>
        <taxon>Metazoa</taxon>
        <taxon>Ecdysozoa</taxon>
        <taxon>Arthropoda</taxon>
        <taxon>Chelicerata</taxon>
        <taxon>Arachnida</taxon>
        <taxon>Araneae</taxon>
        <taxon>Araneomorphae</taxon>
        <taxon>Entelegynae</taxon>
        <taxon>Eresoidea</taxon>
        <taxon>Eresidae</taxon>
        <taxon>Stegodyphus</taxon>
    </lineage>
</organism>
<keyword evidence="2" id="KW-1185">Reference proteome</keyword>
<protein>
    <submittedName>
        <fullName evidence="1">Uncharacterized protein</fullName>
    </submittedName>
</protein>
<gene>
    <name evidence="1" type="ORF">X975_20069</name>
</gene>
<feature type="non-terminal residue" evidence="1">
    <location>
        <position position="1"/>
    </location>
</feature>